<dbReference type="AlphaFoldDB" id="A0A7D5LBJ6"/>
<dbReference type="EMBL" id="CP058579">
    <property type="protein sequence ID" value="QLG62175.1"/>
    <property type="molecule type" value="Genomic_DNA"/>
</dbReference>
<dbReference type="OrthoDB" id="214923at2157"/>
<dbReference type="KEGG" id="halu:HUG12_10690"/>
<evidence type="ECO:0000256" key="2">
    <source>
        <dbReference type="SAM" id="Phobius"/>
    </source>
</evidence>
<feature type="compositionally biased region" description="Acidic residues" evidence="1">
    <location>
        <begin position="98"/>
        <end position="145"/>
    </location>
</feature>
<dbReference type="GeneID" id="56037931"/>
<feature type="region of interest" description="Disordered" evidence="1">
    <location>
        <begin position="75"/>
        <end position="145"/>
    </location>
</feature>
<name>A0A7D5LBJ6_9EURY</name>
<evidence type="ECO:0000313" key="3">
    <source>
        <dbReference type="EMBL" id="QLG62175.1"/>
    </source>
</evidence>
<accession>A0A7D5LBJ6</accession>
<organism evidence="3 4">
    <name type="scientific">Halorarum salinum</name>
    <dbReference type="NCBI Taxonomy" id="2743089"/>
    <lineage>
        <taxon>Archaea</taxon>
        <taxon>Methanobacteriati</taxon>
        <taxon>Methanobacteriota</taxon>
        <taxon>Stenosarchaea group</taxon>
        <taxon>Halobacteria</taxon>
        <taxon>Halobacteriales</taxon>
        <taxon>Haloferacaceae</taxon>
        <taxon>Halorarum</taxon>
    </lineage>
</organism>
<dbReference type="Proteomes" id="UP000509626">
    <property type="component" value="Chromosome"/>
</dbReference>
<dbReference type="RefSeq" id="WP_179268760.1">
    <property type="nucleotide sequence ID" value="NZ_CP058579.1"/>
</dbReference>
<evidence type="ECO:0000256" key="1">
    <source>
        <dbReference type="SAM" id="MobiDB-lite"/>
    </source>
</evidence>
<evidence type="ECO:0000313" key="4">
    <source>
        <dbReference type="Proteomes" id="UP000509626"/>
    </source>
</evidence>
<feature type="transmembrane region" description="Helical" evidence="2">
    <location>
        <begin position="28"/>
        <end position="47"/>
    </location>
</feature>
<keyword evidence="2" id="KW-1133">Transmembrane helix</keyword>
<protein>
    <submittedName>
        <fullName evidence="3">Uncharacterized protein</fullName>
    </submittedName>
</protein>
<sequence>MSLTVTETASVSTATGWIRGFWAFYRRYTRTAVHAIATAALTAFGLLVFIDPLFSVVAIGAYVFPPVVIFAARGDVEGTSEPSGATPLRTDSGRDAGSDADADDGDGDSDTDGDDGDSDSDGADADADADGSDADADGADADADG</sequence>
<gene>
    <name evidence="3" type="ORF">HUG12_10690</name>
</gene>
<keyword evidence="4" id="KW-1185">Reference proteome</keyword>
<keyword evidence="2" id="KW-0472">Membrane</keyword>
<keyword evidence="2" id="KW-0812">Transmembrane</keyword>
<reference evidence="3 4" key="1">
    <citation type="submission" date="2020-06" db="EMBL/GenBank/DDBJ databases">
        <title>NJ-3-1, isolated from saline soil.</title>
        <authorList>
            <person name="Cui H.L."/>
            <person name="Shi X."/>
        </authorList>
    </citation>
    <scope>NUCLEOTIDE SEQUENCE [LARGE SCALE GENOMIC DNA]</scope>
    <source>
        <strain evidence="3 4">NJ-3-1</strain>
    </source>
</reference>
<proteinExistence type="predicted"/>